<feature type="non-terminal residue" evidence="2">
    <location>
        <position position="51"/>
    </location>
</feature>
<dbReference type="Proteomes" id="UP001162483">
    <property type="component" value="Unassembled WGS sequence"/>
</dbReference>
<evidence type="ECO:0000313" key="2">
    <source>
        <dbReference type="EMBL" id="CAI9548604.1"/>
    </source>
</evidence>
<feature type="region of interest" description="Disordered" evidence="1">
    <location>
        <begin position="19"/>
        <end position="51"/>
    </location>
</feature>
<keyword evidence="3" id="KW-1185">Reference proteome</keyword>
<evidence type="ECO:0000313" key="3">
    <source>
        <dbReference type="Proteomes" id="UP001162483"/>
    </source>
</evidence>
<gene>
    <name evidence="2" type="ORF">SPARVUS_LOCUS3183188</name>
</gene>
<proteinExistence type="predicted"/>
<accession>A0ABN9BLT0</accession>
<comment type="caution">
    <text evidence="2">The sequence shown here is derived from an EMBL/GenBank/DDBJ whole genome shotgun (WGS) entry which is preliminary data.</text>
</comment>
<dbReference type="EMBL" id="CATNWA010004749">
    <property type="protein sequence ID" value="CAI9548604.1"/>
    <property type="molecule type" value="Genomic_DNA"/>
</dbReference>
<reference evidence="2" key="1">
    <citation type="submission" date="2023-05" db="EMBL/GenBank/DDBJ databases">
        <authorList>
            <person name="Stuckert A."/>
        </authorList>
    </citation>
    <scope>NUCLEOTIDE SEQUENCE</scope>
</reference>
<protein>
    <submittedName>
        <fullName evidence="2">Uncharacterized protein</fullName>
    </submittedName>
</protein>
<evidence type="ECO:0000256" key="1">
    <source>
        <dbReference type="SAM" id="MobiDB-lite"/>
    </source>
</evidence>
<organism evidence="2 3">
    <name type="scientific">Staurois parvus</name>
    <dbReference type="NCBI Taxonomy" id="386267"/>
    <lineage>
        <taxon>Eukaryota</taxon>
        <taxon>Metazoa</taxon>
        <taxon>Chordata</taxon>
        <taxon>Craniata</taxon>
        <taxon>Vertebrata</taxon>
        <taxon>Euteleostomi</taxon>
        <taxon>Amphibia</taxon>
        <taxon>Batrachia</taxon>
        <taxon>Anura</taxon>
        <taxon>Neobatrachia</taxon>
        <taxon>Ranoidea</taxon>
        <taxon>Ranidae</taxon>
        <taxon>Staurois</taxon>
    </lineage>
</organism>
<sequence length="51" mass="5930">MYVKCFETVMFYYFLKFPTGSGPRMSRRSQGPEDECRHWPEEMAGDSAGDT</sequence>
<name>A0ABN9BLT0_9NEOB</name>
<feature type="compositionally biased region" description="Basic and acidic residues" evidence="1">
    <location>
        <begin position="30"/>
        <end position="41"/>
    </location>
</feature>